<accession>A0AAV1HYE2</accession>
<dbReference type="GO" id="GO:0016597">
    <property type="term" value="F:amino acid binding"/>
    <property type="evidence" value="ECO:0007669"/>
    <property type="project" value="InterPro"/>
</dbReference>
<dbReference type="NCBIfam" id="TIGR00658">
    <property type="entry name" value="orni_carb_tr"/>
    <property type="match status" value="1"/>
</dbReference>
<dbReference type="InterPro" id="IPR002292">
    <property type="entry name" value="Orn/put_carbamltrans"/>
</dbReference>
<dbReference type="PRINTS" id="PR00100">
    <property type="entry name" value="AOTCASE"/>
</dbReference>
<keyword evidence="9" id="KW-1185">Reference proteome</keyword>
<dbReference type="Gene3D" id="3.40.50.1370">
    <property type="entry name" value="Aspartate/ornithine carbamoyltransferase"/>
    <property type="match status" value="2"/>
</dbReference>
<name>A0AAV1HYE2_9CHLO</name>
<evidence type="ECO:0000256" key="5">
    <source>
        <dbReference type="RuleBase" id="RU003634"/>
    </source>
</evidence>
<dbReference type="PANTHER" id="PTHR45753">
    <property type="entry name" value="ORNITHINE CARBAMOYLTRANSFERASE, MITOCHONDRIAL"/>
    <property type="match status" value="1"/>
</dbReference>
<proteinExistence type="inferred from homology"/>
<dbReference type="GO" id="GO:0004585">
    <property type="term" value="F:ornithine carbamoyltransferase activity"/>
    <property type="evidence" value="ECO:0007669"/>
    <property type="project" value="UniProtKB-EC"/>
</dbReference>
<dbReference type="EC" id="2.1.3.3" evidence="2"/>
<evidence type="ECO:0000256" key="4">
    <source>
        <dbReference type="ARBA" id="ARBA00048772"/>
    </source>
</evidence>
<dbReference type="Proteomes" id="UP001314263">
    <property type="component" value="Unassembled WGS sequence"/>
</dbReference>
<dbReference type="EMBL" id="CAUYUE010000002">
    <property type="protein sequence ID" value="CAK0747120.1"/>
    <property type="molecule type" value="Genomic_DNA"/>
</dbReference>
<dbReference type="GO" id="GO:0042450">
    <property type="term" value="P:L-arginine biosynthetic process via ornithine"/>
    <property type="evidence" value="ECO:0007669"/>
    <property type="project" value="TreeGrafter"/>
</dbReference>
<feature type="domain" description="Aspartate/ornithine carbamoyltransferase carbamoyl-P binding" evidence="7">
    <location>
        <begin position="26"/>
        <end position="166"/>
    </location>
</feature>
<dbReference type="GO" id="GO:0019240">
    <property type="term" value="P:citrulline biosynthetic process"/>
    <property type="evidence" value="ECO:0007669"/>
    <property type="project" value="TreeGrafter"/>
</dbReference>
<protein>
    <recommendedName>
        <fullName evidence="2">ornithine carbamoyltransferase</fullName>
        <ecNumber evidence="2">2.1.3.3</ecNumber>
    </recommendedName>
</protein>
<dbReference type="PRINTS" id="PR00102">
    <property type="entry name" value="OTCASE"/>
</dbReference>
<dbReference type="AlphaFoldDB" id="A0AAV1HYE2"/>
<dbReference type="PANTHER" id="PTHR45753:SF3">
    <property type="entry name" value="ORNITHINE TRANSCARBAMYLASE, MITOCHONDRIAL"/>
    <property type="match status" value="1"/>
</dbReference>
<dbReference type="InterPro" id="IPR024904">
    <property type="entry name" value="OTCase_ArgI"/>
</dbReference>
<gene>
    <name evidence="8" type="ORF">CVIRNUC_001743</name>
</gene>
<dbReference type="NCBIfam" id="NF001986">
    <property type="entry name" value="PRK00779.1"/>
    <property type="match status" value="1"/>
</dbReference>
<comment type="catalytic activity">
    <reaction evidence="4">
        <text>carbamoyl phosphate + L-ornithine = L-citrulline + phosphate + H(+)</text>
        <dbReference type="Rhea" id="RHEA:19513"/>
        <dbReference type="ChEBI" id="CHEBI:15378"/>
        <dbReference type="ChEBI" id="CHEBI:43474"/>
        <dbReference type="ChEBI" id="CHEBI:46911"/>
        <dbReference type="ChEBI" id="CHEBI:57743"/>
        <dbReference type="ChEBI" id="CHEBI:58228"/>
        <dbReference type="EC" id="2.1.3.3"/>
    </reaction>
</comment>
<dbReference type="InterPro" id="IPR036901">
    <property type="entry name" value="Asp/Orn_carbamoylTrfase_sf"/>
</dbReference>
<feature type="domain" description="Aspartate/ornithine carbamoyltransferase Asp/Orn-binding" evidence="6">
    <location>
        <begin position="172"/>
        <end position="322"/>
    </location>
</feature>
<evidence type="ECO:0000259" key="7">
    <source>
        <dbReference type="Pfam" id="PF02729"/>
    </source>
</evidence>
<dbReference type="HAMAP" id="MF_01109">
    <property type="entry name" value="OTCase"/>
    <property type="match status" value="1"/>
</dbReference>
<dbReference type="InterPro" id="IPR006132">
    <property type="entry name" value="Asp/Orn_carbamoyltranf_P-bd"/>
</dbReference>
<organism evidence="8 9">
    <name type="scientific">Coccomyxa viridis</name>
    <dbReference type="NCBI Taxonomy" id="1274662"/>
    <lineage>
        <taxon>Eukaryota</taxon>
        <taxon>Viridiplantae</taxon>
        <taxon>Chlorophyta</taxon>
        <taxon>core chlorophytes</taxon>
        <taxon>Trebouxiophyceae</taxon>
        <taxon>Trebouxiophyceae incertae sedis</taxon>
        <taxon>Coccomyxaceae</taxon>
        <taxon>Coccomyxa</taxon>
    </lineage>
</organism>
<evidence type="ECO:0000256" key="3">
    <source>
        <dbReference type="ARBA" id="ARBA00022679"/>
    </source>
</evidence>
<comment type="caution">
    <text evidence="8">The sequence shown here is derived from an EMBL/GenBank/DDBJ whole genome shotgun (WGS) entry which is preliminary data.</text>
</comment>
<dbReference type="SUPFAM" id="SSF53671">
    <property type="entry name" value="Aspartate/ornithine carbamoyltransferase"/>
    <property type="match status" value="1"/>
</dbReference>
<dbReference type="InterPro" id="IPR006130">
    <property type="entry name" value="Asp/Orn_carbamoylTrfase"/>
</dbReference>
<evidence type="ECO:0000313" key="9">
    <source>
        <dbReference type="Proteomes" id="UP001314263"/>
    </source>
</evidence>
<dbReference type="InterPro" id="IPR006131">
    <property type="entry name" value="Asp_carbamoyltransf_Asp/Orn-bd"/>
</dbReference>
<dbReference type="FunFam" id="3.40.50.1370:FF:000008">
    <property type="entry name" value="Ornithine carbamoyltransferase"/>
    <property type="match status" value="1"/>
</dbReference>
<sequence>MAAAAVEQKVKTYTGKGIRPPKHGEHFLHIDDFSKEELWEMLQTSLKVKEKLKQKDESYKPFAGLTMAMIFTKPSMRTRVSFETGFFRLGGHAIYLGPDTIQIGKREATKDIARVLSGYNDVIMARLFAHEDLLELADYSDVPVINGLTDYNHPCQIMADALTILENKGKLEGLKVVYVGDGNNIVHSWIRLAAKFDFEFVCACPKGFEPDPATMELAKEAGGKVSISHDAMEAVRGADVVYTDVWASMGQKEEAEERRRLFQGFQVNEELMAAAGKDALFLHCLPAERGTETTDGVVEGPQSKVFEEAENRMHAQNGILLHCLGKA</sequence>
<evidence type="ECO:0000256" key="2">
    <source>
        <dbReference type="ARBA" id="ARBA00013007"/>
    </source>
</evidence>
<evidence type="ECO:0000259" key="6">
    <source>
        <dbReference type="Pfam" id="PF00185"/>
    </source>
</evidence>
<evidence type="ECO:0000313" key="8">
    <source>
        <dbReference type="EMBL" id="CAK0747120.1"/>
    </source>
</evidence>
<comment type="similarity">
    <text evidence="1">Belongs to the aspartate/ornithine carbamoyltransferase superfamily. OTCase family.</text>
</comment>
<dbReference type="Pfam" id="PF02729">
    <property type="entry name" value="OTCace_N"/>
    <property type="match status" value="1"/>
</dbReference>
<keyword evidence="3 5" id="KW-0808">Transferase</keyword>
<reference evidence="8 9" key="1">
    <citation type="submission" date="2023-10" db="EMBL/GenBank/DDBJ databases">
        <authorList>
            <person name="Maclean D."/>
            <person name="Macfadyen A."/>
        </authorList>
    </citation>
    <scope>NUCLEOTIDE SEQUENCE [LARGE SCALE GENOMIC DNA]</scope>
</reference>
<dbReference type="Pfam" id="PF00185">
    <property type="entry name" value="OTCace"/>
    <property type="match status" value="1"/>
</dbReference>
<evidence type="ECO:0000256" key="1">
    <source>
        <dbReference type="ARBA" id="ARBA00007805"/>
    </source>
</evidence>